<organism evidence="2 3">
    <name type="scientific">Cronartium quercuum f. sp. fusiforme G11</name>
    <dbReference type="NCBI Taxonomy" id="708437"/>
    <lineage>
        <taxon>Eukaryota</taxon>
        <taxon>Fungi</taxon>
        <taxon>Dikarya</taxon>
        <taxon>Basidiomycota</taxon>
        <taxon>Pucciniomycotina</taxon>
        <taxon>Pucciniomycetes</taxon>
        <taxon>Pucciniales</taxon>
        <taxon>Coleosporiaceae</taxon>
        <taxon>Cronartium</taxon>
    </lineage>
</organism>
<sequence length="90" mass="9893">MPNSLRPGSPSSSFFDGDSLRAGSASEAREEKKAPVGYVRKAPEEIRSQFLIRSFSGSRPSREVLKTSAEAFDSQISAGDFGELLRRLRE</sequence>
<dbReference type="AlphaFoldDB" id="A0A9P6NJX7"/>
<gene>
    <name evidence="2" type="ORF">CROQUDRAFT_91627</name>
</gene>
<keyword evidence="3" id="KW-1185">Reference proteome</keyword>
<evidence type="ECO:0000313" key="3">
    <source>
        <dbReference type="Proteomes" id="UP000886653"/>
    </source>
</evidence>
<accession>A0A9P6NJX7</accession>
<protein>
    <submittedName>
        <fullName evidence="2">Uncharacterized protein</fullName>
    </submittedName>
</protein>
<reference evidence="2" key="1">
    <citation type="submission" date="2013-11" db="EMBL/GenBank/DDBJ databases">
        <title>Genome sequence of the fusiform rust pathogen reveals effectors for host alternation and coevolution with pine.</title>
        <authorList>
            <consortium name="DOE Joint Genome Institute"/>
            <person name="Smith K."/>
            <person name="Pendleton A."/>
            <person name="Kubisiak T."/>
            <person name="Anderson C."/>
            <person name="Salamov A."/>
            <person name="Aerts A."/>
            <person name="Riley R."/>
            <person name="Clum A."/>
            <person name="Lindquist E."/>
            <person name="Ence D."/>
            <person name="Campbell M."/>
            <person name="Kronenberg Z."/>
            <person name="Feau N."/>
            <person name="Dhillon B."/>
            <person name="Hamelin R."/>
            <person name="Burleigh J."/>
            <person name="Smith J."/>
            <person name="Yandell M."/>
            <person name="Nelson C."/>
            <person name="Grigoriev I."/>
            <person name="Davis J."/>
        </authorList>
    </citation>
    <scope>NUCLEOTIDE SEQUENCE</scope>
    <source>
        <strain evidence="2">G11</strain>
    </source>
</reference>
<feature type="region of interest" description="Disordered" evidence="1">
    <location>
        <begin position="1"/>
        <end position="36"/>
    </location>
</feature>
<dbReference type="EMBL" id="MU167249">
    <property type="protein sequence ID" value="KAG0147358.1"/>
    <property type="molecule type" value="Genomic_DNA"/>
</dbReference>
<evidence type="ECO:0000256" key="1">
    <source>
        <dbReference type="SAM" id="MobiDB-lite"/>
    </source>
</evidence>
<proteinExistence type="predicted"/>
<dbReference type="Proteomes" id="UP000886653">
    <property type="component" value="Unassembled WGS sequence"/>
</dbReference>
<feature type="compositionally biased region" description="Low complexity" evidence="1">
    <location>
        <begin position="7"/>
        <end position="17"/>
    </location>
</feature>
<feature type="non-terminal residue" evidence="2">
    <location>
        <position position="90"/>
    </location>
</feature>
<comment type="caution">
    <text evidence="2">The sequence shown here is derived from an EMBL/GenBank/DDBJ whole genome shotgun (WGS) entry which is preliminary data.</text>
</comment>
<name>A0A9P6NJX7_9BASI</name>
<evidence type="ECO:0000313" key="2">
    <source>
        <dbReference type="EMBL" id="KAG0147358.1"/>
    </source>
</evidence>